<dbReference type="PANTHER" id="PTHR11102:SF160">
    <property type="entry name" value="ERAD-ASSOCIATED E3 UBIQUITIN-PROTEIN LIGASE COMPONENT HRD3"/>
    <property type="match status" value="1"/>
</dbReference>
<evidence type="ECO:0000313" key="1">
    <source>
        <dbReference type="EMBL" id="OCH17708.1"/>
    </source>
</evidence>
<dbReference type="AlphaFoldDB" id="A0A1B9NUP7"/>
<dbReference type="SMART" id="SM00671">
    <property type="entry name" value="SEL1"/>
    <property type="match status" value="4"/>
</dbReference>
<dbReference type="EMBL" id="MAJU01000029">
    <property type="protein sequence ID" value="OCH17708.1"/>
    <property type="molecule type" value="Genomic_DNA"/>
</dbReference>
<dbReference type="OrthoDB" id="6114904at2"/>
<evidence type="ECO:0000313" key="2">
    <source>
        <dbReference type="Proteomes" id="UP000093523"/>
    </source>
</evidence>
<name>A0A1B9NUP7_ALILO</name>
<dbReference type="RefSeq" id="WP_017023621.1">
    <property type="nucleotide sequence ID" value="NZ_CAWMPN010000029.1"/>
</dbReference>
<reference evidence="1 2" key="1">
    <citation type="submission" date="2016-06" db="EMBL/GenBank/DDBJ databases">
        <authorList>
            <person name="Kjaerup R.B."/>
            <person name="Dalgaard T.S."/>
            <person name="Juul-Madsen H.R."/>
        </authorList>
    </citation>
    <scope>NUCLEOTIDE SEQUENCE [LARGE SCALE GENOMIC DNA]</scope>
    <source>
        <strain evidence="1 2">1S159</strain>
    </source>
</reference>
<dbReference type="SUPFAM" id="SSF81901">
    <property type="entry name" value="HCP-like"/>
    <property type="match status" value="1"/>
</dbReference>
<dbReference type="Proteomes" id="UP000093523">
    <property type="component" value="Unassembled WGS sequence"/>
</dbReference>
<comment type="caution">
    <text evidence="1">The sequence shown here is derived from an EMBL/GenBank/DDBJ whole genome shotgun (WGS) entry which is preliminary data.</text>
</comment>
<sequence length="342" mass="39381">MYWFLFLGGSVICLIVFIMHFQAVEKKRVLTANKRRRFDNQSTMVEFDSDTDRKDKIERAIKGNLTAQLALGADLELVDQNGSIKWYLKAAEQRSQQAYYALVRLYDNNYDDHDAKEKSGYWDAVLGDSKGDVVSSLSLGKMYLEGKGCEKSIETGTKIITTLALNNDLSAQWFLAQWYQKLENGHPEGFYWMLRAAYQDDPKAMVTVSSCYYHGIGTPQNIYKAIYWSERGGELKSPEAQLRSSQYNQNISSSHNAVAYIWAYLAVANGYEEAHSFRNELEQILPLENLLTIQNVARKLHGLMDEKPVKKHSVIRLLNKFYVREHYLPPEDINEECNMYTD</sequence>
<dbReference type="InterPro" id="IPR006597">
    <property type="entry name" value="Sel1-like"/>
</dbReference>
<gene>
    <name evidence="1" type="ORF">A6E04_19055</name>
</gene>
<dbReference type="InterPro" id="IPR050767">
    <property type="entry name" value="Sel1_AlgK"/>
</dbReference>
<dbReference type="Pfam" id="PF08238">
    <property type="entry name" value="Sel1"/>
    <property type="match status" value="4"/>
</dbReference>
<dbReference type="STRING" id="688.A6E04_19055"/>
<dbReference type="PANTHER" id="PTHR11102">
    <property type="entry name" value="SEL-1-LIKE PROTEIN"/>
    <property type="match status" value="1"/>
</dbReference>
<accession>A0A1B9NUP7</accession>
<dbReference type="Gene3D" id="1.25.40.10">
    <property type="entry name" value="Tetratricopeptide repeat domain"/>
    <property type="match status" value="1"/>
</dbReference>
<dbReference type="InterPro" id="IPR011990">
    <property type="entry name" value="TPR-like_helical_dom_sf"/>
</dbReference>
<evidence type="ECO:0008006" key="3">
    <source>
        <dbReference type="Google" id="ProtNLM"/>
    </source>
</evidence>
<protein>
    <recommendedName>
        <fullName evidence="3">Sel1 repeat family protein</fullName>
    </recommendedName>
</protein>
<proteinExistence type="predicted"/>
<organism evidence="1 2">
    <name type="scientific">Aliivibrio logei</name>
    <name type="common">Vibrio logei</name>
    <dbReference type="NCBI Taxonomy" id="688"/>
    <lineage>
        <taxon>Bacteria</taxon>
        <taxon>Pseudomonadati</taxon>
        <taxon>Pseudomonadota</taxon>
        <taxon>Gammaproteobacteria</taxon>
        <taxon>Vibrionales</taxon>
        <taxon>Vibrionaceae</taxon>
        <taxon>Aliivibrio</taxon>
    </lineage>
</organism>